<gene>
    <name evidence="2" type="ORF">MON41_23830</name>
</gene>
<feature type="compositionally biased region" description="Polar residues" evidence="1">
    <location>
        <begin position="122"/>
        <end position="131"/>
    </location>
</feature>
<evidence type="ECO:0000313" key="2">
    <source>
        <dbReference type="EMBL" id="MCI0756671.1"/>
    </source>
</evidence>
<protein>
    <submittedName>
        <fullName evidence="2">Uncharacterized protein</fullName>
    </submittedName>
</protein>
<comment type="caution">
    <text evidence="2">The sequence shown here is derived from an EMBL/GenBank/DDBJ whole genome shotgun (WGS) entry which is preliminary data.</text>
</comment>
<dbReference type="Proteomes" id="UP001201985">
    <property type="component" value="Unassembled WGS sequence"/>
</dbReference>
<dbReference type="RefSeq" id="WP_241793973.1">
    <property type="nucleotide sequence ID" value="NZ_JALBUU010000125.1"/>
</dbReference>
<sequence length="349" mass="37690">MSNNRIVFTASGSGLLTQLDTAVQLFTSKEESLDNSCTAGQSPVHGNYLGLQPSLLDNTRCTASLFAQPVQLQSMGLAWTPSATRHDLEKTACTASLIAQAVQPKTTGKAARRAVTSLSVKTKPCTGSSTHPMHVKDNGCADQESDEDAGQTGPESAAECPDMLPAYQYTPASDFDDLCLNFFDNGPKKGKGQSQYVINVQCKRGSTGYVRERFRIAFLKERRSFKRSIPANTFGTNAGALYARFFEEYVDLVNAPLPEGEEYVIRPVLGHIKDANNHVVPTGMAVMWQKAGKPPVVYFVFGAMEEVIKIDKAAKGSATCKNLVGIGYSPTVTAAKQAAFNNKNKGKRS</sequence>
<feature type="region of interest" description="Disordered" evidence="1">
    <location>
        <begin position="122"/>
        <end position="161"/>
    </location>
</feature>
<name>A0ABS9WBR4_9PROT</name>
<proteinExistence type="predicted"/>
<evidence type="ECO:0000313" key="3">
    <source>
        <dbReference type="Proteomes" id="UP001201985"/>
    </source>
</evidence>
<keyword evidence="3" id="KW-1185">Reference proteome</keyword>
<evidence type="ECO:0000256" key="1">
    <source>
        <dbReference type="SAM" id="MobiDB-lite"/>
    </source>
</evidence>
<reference evidence="2 3" key="1">
    <citation type="submission" date="2022-03" db="EMBL/GenBank/DDBJ databases">
        <title>Complete genome analysis of Roseomonas KG 17.1 : a prolific producer of plant growth promoters.</title>
        <authorList>
            <person name="Saadouli I."/>
            <person name="Najjari A."/>
            <person name="Mosbah A."/>
            <person name="Ouzari H.I."/>
        </authorList>
    </citation>
    <scope>NUCLEOTIDE SEQUENCE [LARGE SCALE GENOMIC DNA]</scope>
    <source>
        <strain evidence="2 3">KG17-1</strain>
    </source>
</reference>
<dbReference type="EMBL" id="JALBUU010000125">
    <property type="protein sequence ID" value="MCI0756671.1"/>
    <property type="molecule type" value="Genomic_DNA"/>
</dbReference>
<organism evidence="2 3">
    <name type="scientific">Teichococcus vastitatis</name>
    <dbReference type="NCBI Taxonomy" id="2307076"/>
    <lineage>
        <taxon>Bacteria</taxon>
        <taxon>Pseudomonadati</taxon>
        <taxon>Pseudomonadota</taxon>
        <taxon>Alphaproteobacteria</taxon>
        <taxon>Acetobacterales</taxon>
        <taxon>Roseomonadaceae</taxon>
        <taxon>Roseomonas</taxon>
    </lineage>
</organism>
<accession>A0ABS9WBR4</accession>